<reference evidence="2" key="1">
    <citation type="journal article" date="2015" name="Nature">
        <title>Complex archaea that bridge the gap between prokaryotes and eukaryotes.</title>
        <authorList>
            <person name="Spang A."/>
            <person name="Saw J.H."/>
            <person name="Jorgensen S.L."/>
            <person name="Zaremba-Niedzwiedzka K."/>
            <person name="Martijn J."/>
            <person name="Lind A.E."/>
            <person name="van Eijk R."/>
            <person name="Schleper C."/>
            <person name="Guy L."/>
            <person name="Ettema T.J."/>
        </authorList>
    </citation>
    <scope>NUCLEOTIDE SEQUENCE</scope>
</reference>
<dbReference type="EMBL" id="LAZR01054261">
    <property type="protein sequence ID" value="KKK78938.1"/>
    <property type="molecule type" value="Genomic_DNA"/>
</dbReference>
<feature type="transmembrane region" description="Helical" evidence="1">
    <location>
        <begin position="12"/>
        <end position="30"/>
    </location>
</feature>
<evidence type="ECO:0000256" key="1">
    <source>
        <dbReference type="SAM" id="Phobius"/>
    </source>
</evidence>
<gene>
    <name evidence="2" type="ORF">LCGC14_2838530</name>
</gene>
<feature type="transmembrane region" description="Helical" evidence="1">
    <location>
        <begin position="50"/>
        <end position="67"/>
    </location>
</feature>
<accession>A0A0F8YC53</accession>
<protein>
    <submittedName>
        <fullName evidence="2">Uncharacterized protein</fullName>
    </submittedName>
</protein>
<organism evidence="2">
    <name type="scientific">marine sediment metagenome</name>
    <dbReference type="NCBI Taxonomy" id="412755"/>
    <lineage>
        <taxon>unclassified sequences</taxon>
        <taxon>metagenomes</taxon>
        <taxon>ecological metagenomes</taxon>
    </lineage>
</organism>
<dbReference type="AlphaFoldDB" id="A0A0F8YC53"/>
<proteinExistence type="predicted"/>
<keyword evidence="1" id="KW-0812">Transmembrane</keyword>
<evidence type="ECO:0000313" key="2">
    <source>
        <dbReference type="EMBL" id="KKK78938.1"/>
    </source>
</evidence>
<keyword evidence="1" id="KW-0472">Membrane</keyword>
<name>A0A0F8YC53_9ZZZZ</name>
<sequence length="70" mass="7774">MTFVPVQVNLMKICLLIIASILIVPFYTSFDAEATHTPNLFVSAENLPKALLLPVYGTLILLLLLRVSQM</sequence>
<comment type="caution">
    <text evidence="2">The sequence shown here is derived from an EMBL/GenBank/DDBJ whole genome shotgun (WGS) entry which is preliminary data.</text>
</comment>
<keyword evidence="1" id="KW-1133">Transmembrane helix</keyword>